<proteinExistence type="predicted"/>
<evidence type="ECO:0000313" key="2">
    <source>
        <dbReference type="Proteomes" id="UP000219612"/>
    </source>
</evidence>
<dbReference type="RefSeq" id="WP_097321209.1">
    <property type="nucleotide sequence ID" value="NZ_OBDY01000007.1"/>
</dbReference>
<accession>A0A285IA40</accession>
<sequence>MSPADVQTLVLPKSGWVLQWRADGFWRDLSGLQYRDELDGRHRAAEDEWVRWSGTYHQQARGGRGPEPAWWVTYGELTGDAAPSVVLADGRRPAVCVLGKVWACEWWSGPQEFAISPSVT</sequence>
<gene>
    <name evidence="1" type="ORF">SAMN05421748_10710</name>
</gene>
<name>A0A285IA40_9ACTN</name>
<organism evidence="1 2">
    <name type="scientific">Paractinoplanes atraurantiacus</name>
    <dbReference type="NCBI Taxonomy" id="1036182"/>
    <lineage>
        <taxon>Bacteria</taxon>
        <taxon>Bacillati</taxon>
        <taxon>Actinomycetota</taxon>
        <taxon>Actinomycetes</taxon>
        <taxon>Micromonosporales</taxon>
        <taxon>Micromonosporaceae</taxon>
        <taxon>Paractinoplanes</taxon>
    </lineage>
</organism>
<dbReference type="EMBL" id="OBDY01000007">
    <property type="protein sequence ID" value="SNY43936.1"/>
    <property type="molecule type" value="Genomic_DNA"/>
</dbReference>
<reference evidence="1 2" key="1">
    <citation type="submission" date="2017-09" db="EMBL/GenBank/DDBJ databases">
        <authorList>
            <person name="Ehlers B."/>
            <person name="Leendertz F.H."/>
        </authorList>
    </citation>
    <scope>NUCLEOTIDE SEQUENCE [LARGE SCALE GENOMIC DNA]</scope>
    <source>
        <strain evidence="1 2">CGMCC 4.6857</strain>
    </source>
</reference>
<protein>
    <submittedName>
        <fullName evidence="1">Uncharacterized protein</fullName>
    </submittedName>
</protein>
<dbReference type="Proteomes" id="UP000219612">
    <property type="component" value="Unassembled WGS sequence"/>
</dbReference>
<keyword evidence="2" id="KW-1185">Reference proteome</keyword>
<dbReference type="OrthoDB" id="4541167at2"/>
<dbReference type="AlphaFoldDB" id="A0A285IA40"/>
<evidence type="ECO:0000313" key="1">
    <source>
        <dbReference type="EMBL" id="SNY43936.1"/>
    </source>
</evidence>